<dbReference type="KEGG" id="oar:OA238_c06650"/>
<gene>
    <name evidence="1" type="ORF">OA238_c06650</name>
</gene>
<keyword evidence="2" id="KW-1185">Reference proteome</keyword>
<organism evidence="1 2">
    <name type="scientific">Octadecabacter arcticus 238</name>
    <dbReference type="NCBI Taxonomy" id="391616"/>
    <lineage>
        <taxon>Bacteria</taxon>
        <taxon>Pseudomonadati</taxon>
        <taxon>Pseudomonadota</taxon>
        <taxon>Alphaproteobacteria</taxon>
        <taxon>Rhodobacterales</taxon>
        <taxon>Roseobacteraceae</taxon>
        <taxon>Octadecabacter</taxon>
    </lineage>
</organism>
<name>M9RE61_9RHOB</name>
<dbReference type="AlphaFoldDB" id="M9RE61"/>
<dbReference type="Proteomes" id="UP000004688">
    <property type="component" value="Chromosome"/>
</dbReference>
<accession>M9RE61</accession>
<reference evidence="1 2" key="1">
    <citation type="journal article" date="2013" name="PLoS ONE">
        <title>Poles Apart: Arctic and Antarctic Octadecabacter strains Share High Genome Plasticity and a New Type of Xanthorhodopsin.</title>
        <authorList>
            <person name="Vollmers J."/>
            <person name="Voget S."/>
            <person name="Dietrich S."/>
            <person name="Gollnow K."/>
            <person name="Smits M."/>
            <person name="Meyer K."/>
            <person name="Brinkhoff T."/>
            <person name="Simon M."/>
            <person name="Daniel R."/>
        </authorList>
    </citation>
    <scope>NUCLEOTIDE SEQUENCE [LARGE SCALE GENOMIC DNA]</scope>
    <source>
        <strain evidence="1 2">238</strain>
    </source>
</reference>
<proteinExistence type="predicted"/>
<evidence type="ECO:0000313" key="1">
    <source>
        <dbReference type="EMBL" id="AGI70889.1"/>
    </source>
</evidence>
<dbReference type="EMBL" id="CP003742">
    <property type="protein sequence ID" value="AGI70889.1"/>
    <property type="molecule type" value="Genomic_DNA"/>
</dbReference>
<dbReference type="HOGENOM" id="CLU_136174_0_0_5"/>
<evidence type="ECO:0000313" key="2">
    <source>
        <dbReference type="Proteomes" id="UP000004688"/>
    </source>
</evidence>
<sequence>MDTYTMKLMKITPHLSKAEMACLLANPFSLPSMATTFEAEIGKAILKAERKAKHVQNMPNVGTNFGAGRLNAKKWLIKVRELVSALEGRPPQSRFQLGVILGCTKETAVRRAQEAIKQGLVCRITAKGHSAKDPIFRYTIANVQPRTNEEVAYMQPNKDARSREKK</sequence>
<protein>
    <submittedName>
        <fullName evidence="1">Uncharacterized protein</fullName>
    </submittedName>
</protein>